<name>A0A8S5Q7P2_9CAUD</name>
<sequence length="44" mass="5210">MFIIINERRLQTVKGLLRRAEDATRKIVFFLYLNYCGEGGDIFE</sequence>
<reference evidence="1" key="1">
    <citation type="journal article" date="2021" name="Proc. Natl. Acad. Sci. U.S.A.">
        <title>A Catalog of Tens of Thousands of Viruses from Human Metagenomes Reveals Hidden Associations with Chronic Diseases.</title>
        <authorList>
            <person name="Tisza M.J."/>
            <person name="Buck C.B."/>
        </authorList>
    </citation>
    <scope>NUCLEOTIDE SEQUENCE</scope>
    <source>
        <strain evidence="1">Ct5qs5</strain>
    </source>
</reference>
<dbReference type="EMBL" id="BK015603">
    <property type="protein sequence ID" value="DAE15351.1"/>
    <property type="molecule type" value="Genomic_DNA"/>
</dbReference>
<organism evidence="1">
    <name type="scientific">Siphoviridae sp. ct5qs5</name>
    <dbReference type="NCBI Taxonomy" id="2825339"/>
    <lineage>
        <taxon>Viruses</taxon>
        <taxon>Duplodnaviria</taxon>
        <taxon>Heunggongvirae</taxon>
        <taxon>Uroviricota</taxon>
        <taxon>Caudoviricetes</taxon>
    </lineage>
</organism>
<proteinExistence type="predicted"/>
<protein>
    <submittedName>
        <fullName evidence="1">Uncharacterized protein</fullName>
    </submittedName>
</protein>
<evidence type="ECO:0000313" key="1">
    <source>
        <dbReference type="EMBL" id="DAE15351.1"/>
    </source>
</evidence>
<accession>A0A8S5Q7P2</accession>